<dbReference type="OrthoDB" id="5118448at2"/>
<keyword evidence="2" id="KW-1185">Reference proteome</keyword>
<dbReference type="Proteomes" id="UP000321196">
    <property type="component" value="Unassembled WGS sequence"/>
</dbReference>
<accession>A0A5C8HNC0</accession>
<protein>
    <submittedName>
        <fullName evidence="1">Uncharacterized protein</fullName>
    </submittedName>
</protein>
<evidence type="ECO:0000313" key="1">
    <source>
        <dbReference type="EMBL" id="TXK03381.1"/>
    </source>
</evidence>
<proteinExistence type="predicted"/>
<organism evidence="1 2">
    <name type="scientific">Microbacterium mitrae</name>
    <dbReference type="NCBI Taxonomy" id="664640"/>
    <lineage>
        <taxon>Bacteria</taxon>
        <taxon>Bacillati</taxon>
        <taxon>Actinomycetota</taxon>
        <taxon>Actinomycetes</taxon>
        <taxon>Micrococcales</taxon>
        <taxon>Microbacteriaceae</taxon>
        <taxon>Microbacterium</taxon>
    </lineage>
</organism>
<dbReference type="AlphaFoldDB" id="A0A5C8HNC0"/>
<dbReference type="RefSeq" id="WP_147826312.1">
    <property type="nucleotide sequence ID" value="NZ_BAAARG010000001.1"/>
</dbReference>
<evidence type="ECO:0000313" key="2">
    <source>
        <dbReference type="Proteomes" id="UP000321196"/>
    </source>
</evidence>
<dbReference type="EMBL" id="VRSW01000004">
    <property type="protein sequence ID" value="TXK03381.1"/>
    <property type="molecule type" value="Genomic_DNA"/>
</dbReference>
<gene>
    <name evidence="1" type="ORF">FVP60_10855</name>
</gene>
<sequence length="107" mass="11614">MSVHKSAANQDPSLYCAYFGGPRDGWKSGDLPAFMSGQKLTGMVMKAPLSQPHEFSLYAVYECTSETQVDGFWVFEFQRMEGPNGETLVAVESTPLQIKSAARSGGA</sequence>
<reference evidence="1 2" key="1">
    <citation type="submission" date="2019-08" db="EMBL/GenBank/DDBJ databases">
        <authorList>
            <person name="Dong K."/>
        </authorList>
    </citation>
    <scope>NUCLEOTIDE SEQUENCE [LARGE SCALE GENOMIC DNA]</scope>
    <source>
        <strain evidence="1 2">M4-8</strain>
    </source>
</reference>
<name>A0A5C8HNC0_9MICO</name>
<comment type="caution">
    <text evidence="1">The sequence shown here is derived from an EMBL/GenBank/DDBJ whole genome shotgun (WGS) entry which is preliminary data.</text>
</comment>